<evidence type="ECO:0000313" key="1">
    <source>
        <dbReference type="EMBL" id="GAI54657.1"/>
    </source>
</evidence>
<feature type="non-terminal residue" evidence="1">
    <location>
        <position position="1"/>
    </location>
</feature>
<organism evidence="1">
    <name type="scientific">marine sediment metagenome</name>
    <dbReference type="NCBI Taxonomy" id="412755"/>
    <lineage>
        <taxon>unclassified sequences</taxon>
        <taxon>metagenomes</taxon>
        <taxon>ecological metagenomes</taxon>
    </lineage>
</organism>
<comment type="caution">
    <text evidence="1">The sequence shown here is derived from an EMBL/GenBank/DDBJ whole genome shotgun (WGS) entry which is preliminary data.</text>
</comment>
<dbReference type="AlphaFoldDB" id="X1PED0"/>
<dbReference type="EMBL" id="BARV01036507">
    <property type="protein sequence ID" value="GAI54657.1"/>
    <property type="molecule type" value="Genomic_DNA"/>
</dbReference>
<proteinExistence type="predicted"/>
<gene>
    <name evidence="1" type="ORF">S06H3_56716</name>
</gene>
<name>X1PED0_9ZZZZ</name>
<accession>X1PED0</accession>
<reference evidence="1" key="1">
    <citation type="journal article" date="2014" name="Front. Microbiol.">
        <title>High frequency of phylogenetically diverse reductive dehalogenase-homologous genes in deep subseafloor sedimentary metagenomes.</title>
        <authorList>
            <person name="Kawai M."/>
            <person name="Futagami T."/>
            <person name="Toyoda A."/>
            <person name="Takaki Y."/>
            <person name="Nishi S."/>
            <person name="Hori S."/>
            <person name="Arai W."/>
            <person name="Tsubouchi T."/>
            <person name="Morono Y."/>
            <person name="Uchiyama I."/>
            <person name="Ito T."/>
            <person name="Fujiyama A."/>
            <person name="Inagaki F."/>
            <person name="Takami H."/>
        </authorList>
    </citation>
    <scope>NUCLEOTIDE SEQUENCE</scope>
    <source>
        <strain evidence="1">Expedition CK06-06</strain>
    </source>
</reference>
<sequence>RIKIASLQHSWQALTDDQRRQWDRFLDFSGQTIRRDRSILLSGQALYIKYQLFRLLYDQSLLTTLAYIPMPSHPNYIRVRQAAGIWSIQFDATVNPATIFYICKISNARLENQAFSLRNLRFMKVAWASDDEPTINTPYLAAFGAFPPTDAWIHYAVQFFSTLSPVYTGFFTGTSQIHTGM</sequence>
<protein>
    <submittedName>
        <fullName evidence="1">Uncharacterized protein</fullName>
    </submittedName>
</protein>